<keyword evidence="3" id="KW-1185">Reference proteome</keyword>
<feature type="transmembrane region" description="Helical" evidence="1">
    <location>
        <begin position="34"/>
        <end position="55"/>
    </location>
</feature>
<dbReference type="EMBL" id="WSFT01000016">
    <property type="protein sequence ID" value="MBS4537516.1"/>
    <property type="molecule type" value="Genomic_DNA"/>
</dbReference>
<sequence>MKKICIISIAILFLWFSMDMTGFSIGGLTLVESAWNSIDGVMWLMFLGLSILFIFKEKTGKYILTIFVLLWTVIQFVFHWRYTLFGASEQKIISYNRYFKETYHIIPESDKILIPDLYHIVLFLLIIETLICLILFLNNKKEYKYEL</sequence>
<reference evidence="2" key="1">
    <citation type="submission" date="2019-12" db="EMBL/GenBank/DDBJ databases">
        <title>Clostridiaceae gen. nov. sp. nov., isolated from sediment in Xinjiang, China.</title>
        <authorList>
            <person name="Zhang R."/>
        </authorList>
    </citation>
    <scope>NUCLEOTIDE SEQUENCE</scope>
    <source>
        <strain evidence="2">D2Q-11</strain>
    </source>
</reference>
<keyword evidence="1" id="KW-0472">Membrane</keyword>
<evidence type="ECO:0000313" key="2">
    <source>
        <dbReference type="EMBL" id="MBS4537516.1"/>
    </source>
</evidence>
<dbReference type="Proteomes" id="UP000724672">
    <property type="component" value="Unassembled WGS sequence"/>
</dbReference>
<evidence type="ECO:0000313" key="3">
    <source>
        <dbReference type="Proteomes" id="UP000724672"/>
    </source>
</evidence>
<feature type="transmembrane region" description="Helical" evidence="1">
    <location>
        <begin position="117"/>
        <end position="137"/>
    </location>
</feature>
<evidence type="ECO:0000256" key="1">
    <source>
        <dbReference type="SAM" id="Phobius"/>
    </source>
</evidence>
<name>A0A942Z5K0_9FIRM</name>
<proteinExistence type="predicted"/>
<organism evidence="2 3">
    <name type="scientific">Anaeromonas frigoriresistens</name>
    <dbReference type="NCBI Taxonomy" id="2683708"/>
    <lineage>
        <taxon>Bacteria</taxon>
        <taxon>Bacillati</taxon>
        <taxon>Bacillota</taxon>
        <taxon>Tissierellia</taxon>
        <taxon>Tissierellales</taxon>
        <taxon>Thermohalobacteraceae</taxon>
        <taxon>Anaeromonas</taxon>
    </lineage>
</organism>
<feature type="transmembrane region" description="Helical" evidence="1">
    <location>
        <begin position="62"/>
        <end position="82"/>
    </location>
</feature>
<dbReference type="RefSeq" id="WP_203365439.1">
    <property type="nucleotide sequence ID" value="NZ_WSFT01000016.1"/>
</dbReference>
<protein>
    <submittedName>
        <fullName evidence="2">Uncharacterized protein</fullName>
    </submittedName>
</protein>
<gene>
    <name evidence="2" type="ORF">GOQ27_03525</name>
</gene>
<keyword evidence="1" id="KW-0812">Transmembrane</keyword>
<keyword evidence="1" id="KW-1133">Transmembrane helix</keyword>
<comment type="caution">
    <text evidence="2">The sequence shown here is derived from an EMBL/GenBank/DDBJ whole genome shotgun (WGS) entry which is preliminary data.</text>
</comment>
<accession>A0A942Z5K0</accession>
<dbReference type="AlphaFoldDB" id="A0A942Z5K0"/>